<dbReference type="Proteomes" id="UP001195769">
    <property type="component" value="Unassembled WGS sequence"/>
</dbReference>
<evidence type="ECO:0000256" key="1">
    <source>
        <dbReference type="SAM" id="Phobius"/>
    </source>
</evidence>
<dbReference type="AlphaFoldDB" id="A0AAD4HCB7"/>
<reference evidence="2" key="1">
    <citation type="journal article" date="2020" name="New Phytol.">
        <title>Comparative genomics reveals dynamic genome evolution in host specialist ectomycorrhizal fungi.</title>
        <authorList>
            <person name="Lofgren L.A."/>
            <person name="Nguyen N.H."/>
            <person name="Vilgalys R."/>
            <person name="Ruytinx J."/>
            <person name="Liao H.L."/>
            <person name="Branco S."/>
            <person name="Kuo A."/>
            <person name="LaButti K."/>
            <person name="Lipzen A."/>
            <person name="Andreopoulos W."/>
            <person name="Pangilinan J."/>
            <person name="Riley R."/>
            <person name="Hundley H."/>
            <person name="Na H."/>
            <person name="Barry K."/>
            <person name="Grigoriev I.V."/>
            <person name="Stajich J.E."/>
            <person name="Kennedy P.G."/>
        </authorList>
    </citation>
    <scope>NUCLEOTIDE SEQUENCE</scope>
    <source>
        <strain evidence="2">FC203</strain>
    </source>
</reference>
<accession>A0AAD4HCB7</accession>
<gene>
    <name evidence="2" type="ORF">F5891DRAFT_1197890</name>
</gene>
<dbReference type="GeneID" id="64662852"/>
<proteinExistence type="predicted"/>
<feature type="transmembrane region" description="Helical" evidence="1">
    <location>
        <begin position="349"/>
        <end position="373"/>
    </location>
</feature>
<keyword evidence="1" id="KW-1133">Transmembrane helix</keyword>
<protein>
    <submittedName>
        <fullName evidence="2">Uncharacterized protein</fullName>
    </submittedName>
</protein>
<sequence length="465" mass="52434">MFPPISFNAIYRPPMIRDWQELVHPLGGTYYYNNRKNAYTSMNIGHYQDLQRLDDFINASRSAAKEDGWVLVVYPAIFMGEQRFQYYYVVPDYQIITWLEDMDGHILFGECVNPSKWRHKRLELEAQYWRVADLLCRLIKMNLLDCRSPLHRKHFEFFPHNFRMNTSQVRRIRREMGCYLGGEPGGTTATIRITDSSTEATTLSQSTAASMFWTLDQMNQVVNQLASIEDLAENDSIEETGVAEYCHYQYLNRHNQPEARLIRKHAVKERPRNNRLFSFIGNAAAMVLCVPVTIERIQTTSVDGIVNGVEVRRFVNDFSSQAKSQITLAGVSMALDVAILAIPGLGTSAIAQTLCSCSLLLGVGCIFAGNMVQHFGERMGSLDFAAYYLRKKKMMLIIITSIPTFFCVLSVIGSILGFLSGVITDLSPSAPIIIACIVTLCIVACLLVVLVIASYGPSLARMRPQ</sequence>
<feature type="transmembrane region" description="Helical" evidence="1">
    <location>
        <begin position="394"/>
        <end position="420"/>
    </location>
</feature>
<evidence type="ECO:0000313" key="2">
    <source>
        <dbReference type="EMBL" id="KAG1890675.1"/>
    </source>
</evidence>
<organism evidence="2 3">
    <name type="scientific">Suillus fuscotomentosus</name>
    <dbReference type="NCBI Taxonomy" id="1912939"/>
    <lineage>
        <taxon>Eukaryota</taxon>
        <taxon>Fungi</taxon>
        <taxon>Dikarya</taxon>
        <taxon>Basidiomycota</taxon>
        <taxon>Agaricomycotina</taxon>
        <taxon>Agaricomycetes</taxon>
        <taxon>Agaricomycetidae</taxon>
        <taxon>Boletales</taxon>
        <taxon>Suillineae</taxon>
        <taxon>Suillaceae</taxon>
        <taxon>Suillus</taxon>
    </lineage>
</organism>
<dbReference type="EMBL" id="JABBWK010000134">
    <property type="protein sequence ID" value="KAG1890675.1"/>
    <property type="molecule type" value="Genomic_DNA"/>
</dbReference>
<comment type="caution">
    <text evidence="2">The sequence shown here is derived from an EMBL/GenBank/DDBJ whole genome shotgun (WGS) entry which is preliminary data.</text>
</comment>
<keyword evidence="1" id="KW-0812">Transmembrane</keyword>
<name>A0AAD4HCB7_9AGAM</name>
<feature type="transmembrane region" description="Helical" evidence="1">
    <location>
        <begin position="432"/>
        <end position="455"/>
    </location>
</feature>
<keyword evidence="3" id="KW-1185">Reference proteome</keyword>
<evidence type="ECO:0000313" key="3">
    <source>
        <dbReference type="Proteomes" id="UP001195769"/>
    </source>
</evidence>
<keyword evidence="1" id="KW-0472">Membrane</keyword>
<dbReference type="RefSeq" id="XP_041217941.1">
    <property type="nucleotide sequence ID" value="XM_041368554.1"/>
</dbReference>